<name>A0ABQ2DA86_9BACI</name>
<evidence type="ECO:0008006" key="3">
    <source>
        <dbReference type="Google" id="ProtNLM"/>
    </source>
</evidence>
<reference evidence="2" key="1">
    <citation type="journal article" date="2019" name="Int. J. Syst. Evol. Microbiol.">
        <title>The Global Catalogue of Microorganisms (GCM) 10K type strain sequencing project: providing services to taxonomists for standard genome sequencing and annotation.</title>
        <authorList>
            <consortium name="The Broad Institute Genomics Platform"/>
            <consortium name="The Broad Institute Genome Sequencing Center for Infectious Disease"/>
            <person name="Wu L."/>
            <person name="Ma J."/>
        </authorList>
    </citation>
    <scope>NUCLEOTIDE SEQUENCE [LARGE SCALE GENOMIC DNA]</scope>
    <source>
        <strain evidence="2">JCM 30071</strain>
    </source>
</reference>
<protein>
    <recommendedName>
        <fullName evidence="3">DUF4440 domain-containing protein</fullName>
    </recommendedName>
</protein>
<dbReference type="EMBL" id="BMPN01000001">
    <property type="protein sequence ID" value="GGJ48833.1"/>
    <property type="molecule type" value="Genomic_DNA"/>
</dbReference>
<comment type="caution">
    <text evidence="1">The sequence shown here is derived from an EMBL/GenBank/DDBJ whole genome shotgun (WGS) entry which is preliminary data.</text>
</comment>
<dbReference type="RefSeq" id="WP_188942169.1">
    <property type="nucleotide sequence ID" value="NZ_BMPN01000001.1"/>
</dbReference>
<dbReference type="Proteomes" id="UP000634435">
    <property type="component" value="Unassembled WGS sequence"/>
</dbReference>
<organism evidence="1 2">
    <name type="scientific">Virgibacillus kapii</name>
    <dbReference type="NCBI Taxonomy" id="1638645"/>
    <lineage>
        <taxon>Bacteria</taxon>
        <taxon>Bacillati</taxon>
        <taxon>Bacillota</taxon>
        <taxon>Bacilli</taxon>
        <taxon>Bacillales</taxon>
        <taxon>Bacillaceae</taxon>
        <taxon>Virgibacillus</taxon>
    </lineage>
</organism>
<proteinExistence type="predicted"/>
<accession>A0ABQ2DA86</accession>
<evidence type="ECO:0000313" key="1">
    <source>
        <dbReference type="EMBL" id="GGJ48833.1"/>
    </source>
</evidence>
<sequence>MNKWLTTGEMIDQLTVREVAISQSGDEASWEGGELMFEPSTHKIMENNFSRRMNKVYQNENWKIRPRYVSFEEAMQALREGKKATFHYAGGKTTVGLQGSMDWVRTSTWNRIINGKWTIENV</sequence>
<keyword evidence="2" id="KW-1185">Reference proteome</keyword>
<gene>
    <name evidence="1" type="ORF">GCM10007111_08530</name>
</gene>
<evidence type="ECO:0000313" key="2">
    <source>
        <dbReference type="Proteomes" id="UP000634435"/>
    </source>
</evidence>